<evidence type="ECO:0000256" key="4">
    <source>
        <dbReference type="ARBA" id="ARBA00022679"/>
    </source>
</evidence>
<dbReference type="SMART" id="SM00387">
    <property type="entry name" value="HATPase_c"/>
    <property type="match status" value="1"/>
</dbReference>
<keyword evidence="8" id="KW-0902">Two-component regulatory system</keyword>
<protein>
    <recommendedName>
        <fullName evidence="10">Sensory/regulatory protein RpfC</fullName>
        <ecNumber evidence="2">2.7.13.3</ecNumber>
    </recommendedName>
</protein>
<dbReference type="InterPro" id="IPR011006">
    <property type="entry name" value="CheY-like_superfamily"/>
</dbReference>
<evidence type="ECO:0000259" key="14">
    <source>
        <dbReference type="PROSITE" id="PS50110"/>
    </source>
</evidence>
<keyword evidence="5" id="KW-0547">Nucleotide-binding</keyword>
<comment type="caution">
    <text evidence="15">The sequence shown here is derived from an EMBL/GenBank/DDBJ whole genome shotgun (WGS) entry which is preliminary data.</text>
</comment>
<organism evidence="15 16">
    <name type="scientific">Actibacterium mucosum KCTC 23349</name>
    <dbReference type="NCBI Taxonomy" id="1454373"/>
    <lineage>
        <taxon>Bacteria</taxon>
        <taxon>Pseudomonadati</taxon>
        <taxon>Pseudomonadota</taxon>
        <taxon>Alphaproteobacteria</taxon>
        <taxon>Rhodobacterales</taxon>
        <taxon>Roseobacteraceae</taxon>
        <taxon>Actibacterium</taxon>
    </lineage>
</organism>
<dbReference type="AlphaFoldDB" id="A0A037ZHB3"/>
<keyword evidence="3 11" id="KW-0597">Phosphoprotein</keyword>
<dbReference type="Proteomes" id="UP000026249">
    <property type="component" value="Unassembled WGS sequence"/>
</dbReference>
<dbReference type="CDD" id="cd17546">
    <property type="entry name" value="REC_hyHK_CKI1_RcsC-like"/>
    <property type="match status" value="1"/>
</dbReference>
<name>A0A037ZHB3_9RHOB</name>
<evidence type="ECO:0000256" key="8">
    <source>
        <dbReference type="ARBA" id="ARBA00023012"/>
    </source>
</evidence>
<dbReference type="InterPro" id="IPR036097">
    <property type="entry name" value="HisK_dim/P_sf"/>
</dbReference>
<reference evidence="15 16" key="1">
    <citation type="submission" date="2014-03" db="EMBL/GenBank/DDBJ databases">
        <title>Draft Genome Sequence of Actibacterium mucosum KCTC 23349, a Marine Alphaproteobacterium with Complex Ionic Requirements Isolated from Mediterranean Seawater at Malvarrosa Beach, Valencia, Spain.</title>
        <authorList>
            <person name="Arahal D.R."/>
            <person name="Shao Z."/>
            <person name="Lai Q."/>
            <person name="Pujalte M.J."/>
        </authorList>
    </citation>
    <scope>NUCLEOTIDE SEQUENCE [LARGE SCALE GENOMIC DNA]</scope>
    <source>
        <strain evidence="15 16">KCTC 23349</strain>
    </source>
</reference>
<dbReference type="PROSITE" id="PS50110">
    <property type="entry name" value="RESPONSE_REGULATORY"/>
    <property type="match status" value="1"/>
</dbReference>
<gene>
    <name evidence="15" type="ORF">ACMU_03750</name>
</gene>
<dbReference type="PANTHER" id="PTHR45339">
    <property type="entry name" value="HYBRID SIGNAL TRANSDUCTION HISTIDINE KINASE J"/>
    <property type="match status" value="1"/>
</dbReference>
<dbReference type="Pfam" id="PF00512">
    <property type="entry name" value="HisKA"/>
    <property type="match status" value="1"/>
</dbReference>
<dbReference type="Gene3D" id="3.40.50.2300">
    <property type="match status" value="1"/>
</dbReference>
<evidence type="ECO:0000256" key="3">
    <source>
        <dbReference type="ARBA" id="ARBA00022553"/>
    </source>
</evidence>
<evidence type="ECO:0000256" key="2">
    <source>
        <dbReference type="ARBA" id="ARBA00012438"/>
    </source>
</evidence>
<dbReference type="PRINTS" id="PR00344">
    <property type="entry name" value="BCTRLSENSOR"/>
</dbReference>
<proteinExistence type="predicted"/>
<dbReference type="SUPFAM" id="SSF55874">
    <property type="entry name" value="ATPase domain of HSP90 chaperone/DNA topoisomerase II/histidine kinase"/>
    <property type="match status" value="1"/>
</dbReference>
<evidence type="ECO:0000256" key="11">
    <source>
        <dbReference type="PROSITE-ProRule" id="PRU00169"/>
    </source>
</evidence>
<evidence type="ECO:0000313" key="16">
    <source>
        <dbReference type="Proteomes" id="UP000026249"/>
    </source>
</evidence>
<feature type="domain" description="Response regulatory" evidence="14">
    <location>
        <begin position="584"/>
        <end position="700"/>
    </location>
</feature>
<feature type="modified residue" description="4-aspartylphosphate" evidence="11">
    <location>
        <position position="633"/>
    </location>
</feature>
<keyword evidence="12" id="KW-0812">Transmembrane</keyword>
<keyword evidence="12" id="KW-1133">Transmembrane helix</keyword>
<feature type="domain" description="Histidine kinase" evidence="13">
    <location>
        <begin position="214"/>
        <end position="430"/>
    </location>
</feature>
<dbReference type="InterPro" id="IPR001789">
    <property type="entry name" value="Sig_transdc_resp-reg_receiver"/>
</dbReference>
<dbReference type="Pfam" id="PF00072">
    <property type="entry name" value="Response_reg"/>
    <property type="match status" value="1"/>
</dbReference>
<dbReference type="PROSITE" id="PS50109">
    <property type="entry name" value="HIS_KIN"/>
    <property type="match status" value="1"/>
</dbReference>
<dbReference type="FunFam" id="3.30.565.10:FF:000010">
    <property type="entry name" value="Sensor histidine kinase RcsC"/>
    <property type="match status" value="1"/>
</dbReference>
<dbReference type="STRING" id="1454373.ACMU_03750"/>
<dbReference type="PANTHER" id="PTHR45339:SF1">
    <property type="entry name" value="HYBRID SIGNAL TRANSDUCTION HISTIDINE KINASE J"/>
    <property type="match status" value="1"/>
</dbReference>
<feature type="transmembrane region" description="Helical" evidence="12">
    <location>
        <begin position="15"/>
        <end position="38"/>
    </location>
</feature>
<keyword evidence="12" id="KW-0472">Membrane</keyword>
<comment type="subunit">
    <text evidence="9">At low DSF concentrations, interacts with RpfF.</text>
</comment>
<evidence type="ECO:0000256" key="12">
    <source>
        <dbReference type="SAM" id="Phobius"/>
    </source>
</evidence>
<dbReference type="SMART" id="SM00388">
    <property type="entry name" value="HisKA"/>
    <property type="match status" value="1"/>
</dbReference>
<keyword evidence="6" id="KW-0418">Kinase</keyword>
<dbReference type="Pfam" id="PF02518">
    <property type="entry name" value="HATPase_c"/>
    <property type="match status" value="1"/>
</dbReference>
<dbReference type="OrthoDB" id="9801651at2"/>
<dbReference type="CDD" id="cd00082">
    <property type="entry name" value="HisKA"/>
    <property type="match status" value="1"/>
</dbReference>
<accession>A0A037ZHB3</accession>
<evidence type="ECO:0000256" key="5">
    <source>
        <dbReference type="ARBA" id="ARBA00022741"/>
    </source>
</evidence>
<dbReference type="FunFam" id="1.10.287.130:FF:000002">
    <property type="entry name" value="Two-component osmosensing histidine kinase"/>
    <property type="match status" value="1"/>
</dbReference>
<dbReference type="Gene3D" id="1.10.287.130">
    <property type="match status" value="1"/>
</dbReference>
<evidence type="ECO:0000256" key="7">
    <source>
        <dbReference type="ARBA" id="ARBA00022840"/>
    </source>
</evidence>
<dbReference type="SUPFAM" id="SSF52172">
    <property type="entry name" value="CheY-like"/>
    <property type="match status" value="1"/>
</dbReference>
<dbReference type="RefSeq" id="WP_051588426.1">
    <property type="nucleotide sequence ID" value="NZ_JFKE01000010.1"/>
</dbReference>
<dbReference type="InterPro" id="IPR003594">
    <property type="entry name" value="HATPase_dom"/>
</dbReference>
<dbReference type="InterPro" id="IPR005467">
    <property type="entry name" value="His_kinase_dom"/>
</dbReference>
<dbReference type="InterPro" id="IPR003661">
    <property type="entry name" value="HisK_dim/P_dom"/>
</dbReference>
<dbReference type="SUPFAM" id="SSF47384">
    <property type="entry name" value="Homodimeric domain of signal transducing histidine kinase"/>
    <property type="match status" value="1"/>
</dbReference>
<evidence type="ECO:0000313" key="15">
    <source>
        <dbReference type="EMBL" id="KAJ54210.1"/>
    </source>
</evidence>
<sequence>MTDFTNPGRRGIFGLYLKLSAILVPTFLVLAAAGLLWVTEQITRASQEQMALRVGNATARVGAGIERWGDQFDDEADWKNIAVKELMLTLLSDQSVRCAVLNNAETGEELRIVPEGIGCTGQTFHETLEFEIWGVPDVNLVVNYSFREIFETRQKQRELTFLLLAGGLLIAVASNFVSFSVVIGRPLRKLIDRFQSARVEAEAANHAKSDFLAKMSHEIRTPMNGIIGMVDMLEHTRLDREQSSYIQTISRSGEALLMIINDILDFSKIEAGKMVLDRTSFSVFDTVEDVARLCAPAAYAKGVEIYVDINAGTPDLLIGDAGRLRQCVLNLVGNAVKFTSQGHVLVRLGTDGRYLDIDVEDSGIGIPPEQLENVFSAFEQVDGAKTRKFGGTGLGLAITRQLIHLMGGKVSVTSTVGQGSRFRLSLPLRLVDRETPTTSLPPLRCNGKTPQIWLLDSNVQRATIIARVLRMYRAEVTILTDQSKMITKPETPDLVLQADPLLSKPVRKALAEHAGPRLPIIGYNRREFDEVAPSGQATIVTWLLDPVTRRELHKACDLALQHGANRPAENAASKSKLPDLSKLKILVADDNRTNRLVVSSFLRATKAQITLAHDGVEAVEKAAEIDPDIILMDLSMPRMDGLSATEAIRKTSTGRNVLIIALTANAMDSDRAACIAAGMDDFLSKPLRRAELMDKIAEHGLVAPATKHSDAA</sequence>
<keyword evidence="16" id="KW-1185">Reference proteome</keyword>
<evidence type="ECO:0000256" key="10">
    <source>
        <dbReference type="ARBA" id="ARBA00068150"/>
    </source>
</evidence>
<keyword evidence="7" id="KW-0067">ATP-binding</keyword>
<evidence type="ECO:0000256" key="9">
    <source>
        <dbReference type="ARBA" id="ARBA00064003"/>
    </source>
</evidence>
<dbReference type="EMBL" id="JFKE01000010">
    <property type="protein sequence ID" value="KAJ54210.1"/>
    <property type="molecule type" value="Genomic_DNA"/>
</dbReference>
<evidence type="ECO:0000259" key="13">
    <source>
        <dbReference type="PROSITE" id="PS50109"/>
    </source>
</evidence>
<evidence type="ECO:0000256" key="6">
    <source>
        <dbReference type="ARBA" id="ARBA00022777"/>
    </source>
</evidence>
<feature type="transmembrane region" description="Helical" evidence="12">
    <location>
        <begin position="161"/>
        <end position="183"/>
    </location>
</feature>
<dbReference type="CDD" id="cd16922">
    <property type="entry name" value="HATPase_EvgS-ArcB-TorS-like"/>
    <property type="match status" value="1"/>
</dbReference>
<dbReference type="InterPro" id="IPR004358">
    <property type="entry name" value="Sig_transdc_His_kin-like_C"/>
</dbReference>
<dbReference type="SMART" id="SM00448">
    <property type="entry name" value="REC"/>
    <property type="match status" value="1"/>
</dbReference>
<dbReference type="GO" id="GO:0000155">
    <property type="term" value="F:phosphorelay sensor kinase activity"/>
    <property type="evidence" value="ECO:0007669"/>
    <property type="project" value="InterPro"/>
</dbReference>
<dbReference type="InterPro" id="IPR036890">
    <property type="entry name" value="HATPase_C_sf"/>
</dbReference>
<dbReference type="Gene3D" id="3.30.565.10">
    <property type="entry name" value="Histidine kinase-like ATPase, C-terminal domain"/>
    <property type="match status" value="1"/>
</dbReference>
<comment type="catalytic activity">
    <reaction evidence="1">
        <text>ATP + protein L-histidine = ADP + protein N-phospho-L-histidine.</text>
        <dbReference type="EC" id="2.7.13.3"/>
    </reaction>
</comment>
<dbReference type="EC" id="2.7.13.3" evidence="2"/>
<dbReference type="GO" id="GO:0005524">
    <property type="term" value="F:ATP binding"/>
    <property type="evidence" value="ECO:0007669"/>
    <property type="project" value="UniProtKB-KW"/>
</dbReference>
<evidence type="ECO:0000256" key="1">
    <source>
        <dbReference type="ARBA" id="ARBA00000085"/>
    </source>
</evidence>
<keyword evidence="4" id="KW-0808">Transferase</keyword>